<dbReference type="SUPFAM" id="SSF51905">
    <property type="entry name" value="FAD/NAD(P)-binding domain"/>
    <property type="match status" value="1"/>
</dbReference>
<accession>A0A926DJ99</accession>
<evidence type="ECO:0000256" key="2">
    <source>
        <dbReference type="ARBA" id="ARBA00022723"/>
    </source>
</evidence>
<evidence type="ECO:0000256" key="4">
    <source>
        <dbReference type="ARBA" id="ARBA00023004"/>
    </source>
</evidence>
<evidence type="ECO:0000256" key="5">
    <source>
        <dbReference type="ARBA" id="ARBA00023014"/>
    </source>
</evidence>
<dbReference type="Proteomes" id="UP000611762">
    <property type="component" value="Unassembled WGS sequence"/>
</dbReference>
<dbReference type="Pfam" id="PF12831">
    <property type="entry name" value="FAD_oxidored"/>
    <property type="match status" value="1"/>
</dbReference>
<dbReference type="GO" id="GO:0016491">
    <property type="term" value="F:oxidoreductase activity"/>
    <property type="evidence" value="ECO:0007669"/>
    <property type="project" value="UniProtKB-KW"/>
</dbReference>
<evidence type="ECO:0000313" key="7">
    <source>
        <dbReference type="Proteomes" id="UP000611762"/>
    </source>
</evidence>
<gene>
    <name evidence="6" type="ORF">H8698_03030</name>
</gene>
<keyword evidence="7" id="KW-1185">Reference proteome</keyword>
<keyword evidence="3" id="KW-0560">Oxidoreductase</keyword>
<dbReference type="EMBL" id="JACRSU010000001">
    <property type="protein sequence ID" value="MBC8539950.1"/>
    <property type="molecule type" value="Genomic_DNA"/>
</dbReference>
<dbReference type="PANTHER" id="PTHR43498">
    <property type="entry name" value="FERREDOXIN:COB-COM HETERODISULFIDE REDUCTASE SUBUNIT A"/>
    <property type="match status" value="1"/>
</dbReference>
<dbReference type="Gene3D" id="3.50.50.60">
    <property type="entry name" value="FAD/NAD(P)-binding domain"/>
    <property type="match status" value="1"/>
</dbReference>
<dbReference type="GO" id="GO:0046872">
    <property type="term" value="F:metal ion binding"/>
    <property type="evidence" value="ECO:0007669"/>
    <property type="project" value="UniProtKB-KW"/>
</dbReference>
<sequence>MYDIVVCGGGSAGAAVALFAAEGGKDVALIEQFGELGGILTSDCLGYVMDAKDKKGFVETLRAAVGTQFEPETENFKFDTEQMKYYLERRLVDAGVDIFYFSKIFDADVENGKITAVSVLNKDGFLEIRGKIFVDATGDGDVGFFAGCGFEFGADGKEGQPMSYLALLTGLDREEVKFFTNNYPGFPIEAGKKNMLAELKRAGFTPSYLMPTLSYIREGVYNFGVNHQYGSGIDSKTLTKATIEGRHEVFQAVNALKSLGGIWKNISVIATPTYIGVRDGRRLKGEYTVTVDDLITGAKHEDSVCRVTFNVDVHTKGGYENADVKMKPYDIPLRALKAKGIENLYMAGRCISGDYLAHASYRVSGNTFTMGQNLGTYLAKHF</sequence>
<protein>
    <submittedName>
        <fullName evidence="6">FAD-dependent oxidoreductase</fullName>
    </submittedName>
</protein>
<keyword evidence="2" id="KW-0479">Metal-binding</keyword>
<keyword evidence="4" id="KW-0408">Iron</keyword>
<evidence type="ECO:0000256" key="1">
    <source>
        <dbReference type="ARBA" id="ARBA00022485"/>
    </source>
</evidence>
<reference evidence="6" key="1">
    <citation type="submission" date="2020-08" db="EMBL/GenBank/DDBJ databases">
        <title>Genome public.</title>
        <authorList>
            <person name="Liu C."/>
            <person name="Sun Q."/>
        </authorList>
    </citation>
    <scope>NUCLEOTIDE SEQUENCE</scope>
    <source>
        <strain evidence="6">H8</strain>
    </source>
</reference>
<dbReference type="GO" id="GO:0051539">
    <property type="term" value="F:4 iron, 4 sulfur cluster binding"/>
    <property type="evidence" value="ECO:0007669"/>
    <property type="project" value="UniProtKB-KW"/>
</dbReference>
<name>A0A926DJ99_9FIRM</name>
<organism evidence="6 7">
    <name type="scientific">Congzhengia minquanensis</name>
    <dbReference type="NCBI Taxonomy" id="2763657"/>
    <lineage>
        <taxon>Bacteria</taxon>
        <taxon>Bacillati</taxon>
        <taxon>Bacillota</taxon>
        <taxon>Clostridia</taxon>
        <taxon>Eubacteriales</taxon>
        <taxon>Oscillospiraceae</taxon>
        <taxon>Congzhengia</taxon>
    </lineage>
</organism>
<evidence type="ECO:0000256" key="3">
    <source>
        <dbReference type="ARBA" id="ARBA00023002"/>
    </source>
</evidence>
<dbReference type="PANTHER" id="PTHR43498:SF1">
    <property type="entry name" value="COB--COM HETERODISULFIDE REDUCTASE IRON-SULFUR SUBUNIT A"/>
    <property type="match status" value="1"/>
</dbReference>
<comment type="caution">
    <text evidence="6">The sequence shown here is derived from an EMBL/GenBank/DDBJ whole genome shotgun (WGS) entry which is preliminary data.</text>
</comment>
<dbReference type="InterPro" id="IPR036188">
    <property type="entry name" value="FAD/NAD-bd_sf"/>
</dbReference>
<dbReference type="InterPro" id="IPR039650">
    <property type="entry name" value="HdrA-like"/>
</dbReference>
<evidence type="ECO:0000313" key="6">
    <source>
        <dbReference type="EMBL" id="MBC8539950.1"/>
    </source>
</evidence>
<dbReference type="RefSeq" id="WP_177677259.1">
    <property type="nucleotide sequence ID" value="NZ_JACRSU010000001.1"/>
</dbReference>
<proteinExistence type="predicted"/>
<keyword evidence="1" id="KW-0004">4Fe-4S</keyword>
<keyword evidence="5" id="KW-0411">Iron-sulfur</keyword>
<dbReference type="AlphaFoldDB" id="A0A926DJ99"/>